<organism evidence="1 2">
    <name type="scientific">Sinobacterium caligoides</name>
    <dbReference type="NCBI Taxonomy" id="933926"/>
    <lineage>
        <taxon>Bacteria</taxon>
        <taxon>Pseudomonadati</taxon>
        <taxon>Pseudomonadota</taxon>
        <taxon>Gammaproteobacteria</taxon>
        <taxon>Cellvibrionales</taxon>
        <taxon>Spongiibacteraceae</taxon>
        <taxon>Sinobacterium</taxon>
    </lineage>
</organism>
<dbReference type="InterPro" id="IPR038316">
    <property type="entry name" value="DUF5062_sf"/>
</dbReference>
<evidence type="ECO:0000313" key="2">
    <source>
        <dbReference type="Proteomes" id="UP000275394"/>
    </source>
</evidence>
<dbReference type="InterPro" id="IPR032036">
    <property type="entry name" value="DUF5062"/>
</dbReference>
<dbReference type="EMBL" id="RKHR01000004">
    <property type="protein sequence ID" value="ROS01377.1"/>
    <property type="molecule type" value="Genomic_DNA"/>
</dbReference>
<dbReference type="OrthoDB" id="8547747at2"/>
<dbReference type="Pfam" id="PF16691">
    <property type="entry name" value="DUF5062"/>
    <property type="match status" value="1"/>
</dbReference>
<reference evidence="1 2" key="1">
    <citation type="submission" date="2018-11" db="EMBL/GenBank/DDBJ databases">
        <title>Genomic Encyclopedia of Type Strains, Phase IV (KMG-IV): sequencing the most valuable type-strain genomes for metagenomic binning, comparative biology and taxonomic classification.</title>
        <authorList>
            <person name="Goeker M."/>
        </authorList>
    </citation>
    <scope>NUCLEOTIDE SEQUENCE [LARGE SCALE GENOMIC DNA]</scope>
    <source>
        <strain evidence="1 2">DSM 100316</strain>
    </source>
</reference>
<proteinExistence type="predicted"/>
<evidence type="ECO:0000313" key="1">
    <source>
        <dbReference type="EMBL" id="ROS01377.1"/>
    </source>
</evidence>
<comment type="caution">
    <text evidence="1">The sequence shown here is derived from an EMBL/GenBank/DDBJ whole genome shotgun (WGS) entry which is preliminary data.</text>
</comment>
<protein>
    <submittedName>
        <fullName evidence="1">Uncharacterized protein DUF5062</fullName>
    </submittedName>
</protein>
<accession>A0A3N2DNJ4</accession>
<gene>
    <name evidence="1" type="ORF">EDC56_1818</name>
</gene>
<dbReference type="RefSeq" id="WP_123712175.1">
    <property type="nucleotide sequence ID" value="NZ_RKHR01000004.1"/>
</dbReference>
<keyword evidence="2" id="KW-1185">Reference proteome</keyword>
<dbReference type="Gene3D" id="1.20.120.1930">
    <property type="entry name" value="Uncharacterised protein PF16691, DUF5062"/>
    <property type="match status" value="1"/>
</dbReference>
<dbReference type="AlphaFoldDB" id="A0A3N2DNJ4"/>
<dbReference type="Proteomes" id="UP000275394">
    <property type="component" value="Unassembled WGS sequence"/>
</dbReference>
<sequence length="86" mass="9790">MKKLKNELGLLKEALRVGEAYAQQRGVARFEATDSAKLKAEYIYKLLVHDNLIQPLAKGQVSEPNIKHKLALWISRKLPEDHALLK</sequence>
<name>A0A3N2DNJ4_9GAMM</name>